<evidence type="ECO:0000256" key="3">
    <source>
        <dbReference type="ARBA" id="ARBA00022475"/>
    </source>
</evidence>
<keyword evidence="5 7" id="KW-1133">Transmembrane helix</keyword>
<dbReference type="RefSeq" id="WP_237601344.1">
    <property type="nucleotide sequence ID" value="NZ_JAIRBA010000001.1"/>
</dbReference>
<reference evidence="8" key="1">
    <citation type="submission" date="2021-09" db="EMBL/GenBank/DDBJ databases">
        <title>Genome of Aequorivita sp. strain F47161.</title>
        <authorList>
            <person name="Wang Y."/>
        </authorList>
    </citation>
    <scope>NUCLEOTIDE SEQUENCE</scope>
    <source>
        <strain evidence="8">F47161</strain>
    </source>
</reference>
<evidence type="ECO:0000256" key="7">
    <source>
        <dbReference type="SAM" id="Phobius"/>
    </source>
</evidence>
<dbReference type="EMBL" id="JAIRBA010000001">
    <property type="protein sequence ID" value="MCG2417526.1"/>
    <property type="molecule type" value="Genomic_DNA"/>
</dbReference>
<feature type="transmembrane region" description="Helical" evidence="7">
    <location>
        <begin position="111"/>
        <end position="132"/>
    </location>
</feature>
<dbReference type="AlphaFoldDB" id="A0A9X1QT65"/>
<dbReference type="CDD" id="cd13127">
    <property type="entry name" value="MATE_tuaB_like"/>
    <property type="match status" value="1"/>
</dbReference>
<feature type="transmembrane region" description="Helical" evidence="7">
    <location>
        <begin position="80"/>
        <end position="99"/>
    </location>
</feature>
<feature type="transmembrane region" description="Helical" evidence="7">
    <location>
        <begin position="358"/>
        <end position="377"/>
    </location>
</feature>
<comment type="subcellular location">
    <subcellularLocation>
        <location evidence="1">Cell membrane</location>
        <topology evidence="1">Multi-pass membrane protein</topology>
    </subcellularLocation>
</comment>
<dbReference type="GO" id="GO:0005886">
    <property type="term" value="C:plasma membrane"/>
    <property type="evidence" value="ECO:0007669"/>
    <property type="project" value="UniProtKB-SubCell"/>
</dbReference>
<dbReference type="Proteomes" id="UP001139461">
    <property type="component" value="Unassembled WGS sequence"/>
</dbReference>
<accession>A0A9X1QT65</accession>
<dbReference type="NCBIfam" id="NF007773">
    <property type="entry name" value="PRK10459.1"/>
    <property type="match status" value="1"/>
</dbReference>
<proteinExistence type="inferred from homology"/>
<dbReference type="PANTHER" id="PTHR30250:SF10">
    <property type="entry name" value="LIPOPOLYSACCHARIDE BIOSYNTHESIS PROTEIN WZXC"/>
    <property type="match status" value="1"/>
</dbReference>
<comment type="similarity">
    <text evidence="2">Belongs to the polysaccharide synthase family.</text>
</comment>
<gene>
    <name evidence="8" type="ORF">K8089_00730</name>
</gene>
<keyword evidence="6 7" id="KW-0472">Membrane</keyword>
<evidence type="ECO:0000313" key="9">
    <source>
        <dbReference type="Proteomes" id="UP001139461"/>
    </source>
</evidence>
<keyword evidence="4 7" id="KW-0812">Transmembrane</keyword>
<feature type="transmembrane region" description="Helical" evidence="7">
    <location>
        <begin position="383"/>
        <end position="403"/>
    </location>
</feature>
<feature type="transmembrane region" description="Helical" evidence="7">
    <location>
        <begin position="290"/>
        <end position="313"/>
    </location>
</feature>
<feature type="transmembrane region" description="Helical" evidence="7">
    <location>
        <begin position="144"/>
        <end position="164"/>
    </location>
</feature>
<feature type="transmembrane region" description="Helical" evidence="7">
    <location>
        <begin position="170"/>
        <end position="190"/>
    </location>
</feature>
<keyword evidence="3" id="KW-1003">Cell membrane</keyword>
<dbReference type="InterPro" id="IPR050833">
    <property type="entry name" value="Poly_Biosynth_Transport"/>
</dbReference>
<name>A0A9X1QT65_9FLAO</name>
<comment type="caution">
    <text evidence="8">The sequence shown here is derived from an EMBL/GenBank/DDBJ whole genome shotgun (WGS) entry which is preliminary data.</text>
</comment>
<feature type="transmembrane region" description="Helical" evidence="7">
    <location>
        <begin position="44"/>
        <end position="68"/>
    </location>
</feature>
<dbReference type="PANTHER" id="PTHR30250">
    <property type="entry name" value="PST FAMILY PREDICTED COLANIC ACID TRANSPORTER"/>
    <property type="match status" value="1"/>
</dbReference>
<evidence type="ECO:0000313" key="8">
    <source>
        <dbReference type="EMBL" id="MCG2417526.1"/>
    </source>
</evidence>
<dbReference type="Pfam" id="PF13440">
    <property type="entry name" value="Polysacc_synt_3"/>
    <property type="match status" value="1"/>
</dbReference>
<evidence type="ECO:0000256" key="4">
    <source>
        <dbReference type="ARBA" id="ARBA00022692"/>
    </source>
</evidence>
<evidence type="ECO:0000256" key="5">
    <source>
        <dbReference type="ARBA" id="ARBA00022989"/>
    </source>
</evidence>
<evidence type="ECO:0000256" key="6">
    <source>
        <dbReference type="ARBA" id="ARBA00023136"/>
    </source>
</evidence>
<evidence type="ECO:0000256" key="1">
    <source>
        <dbReference type="ARBA" id="ARBA00004651"/>
    </source>
</evidence>
<feature type="transmembrane region" description="Helical" evidence="7">
    <location>
        <begin position="12"/>
        <end position="32"/>
    </location>
</feature>
<organism evidence="8 9">
    <name type="scientific">Aequorivita vitellina</name>
    <dbReference type="NCBI Taxonomy" id="2874475"/>
    <lineage>
        <taxon>Bacteria</taxon>
        <taxon>Pseudomonadati</taxon>
        <taxon>Bacteroidota</taxon>
        <taxon>Flavobacteriia</taxon>
        <taxon>Flavobacteriales</taxon>
        <taxon>Flavobacteriaceae</taxon>
        <taxon>Aequorivita</taxon>
    </lineage>
</organism>
<evidence type="ECO:0000256" key="2">
    <source>
        <dbReference type="ARBA" id="ARBA00007430"/>
    </source>
</evidence>
<keyword evidence="9" id="KW-1185">Reference proteome</keyword>
<protein>
    <submittedName>
        <fullName evidence="8">MOP flippase family protein</fullName>
    </submittedName>
</protein>
<sequence>MDPIRGSVIKGVKWTTMGTIGVAVCSLLRLSIMARFLDKTDFGLMALTLFILGIINLFMDMGLTSAIFHKQNISKNEYSSLYWINLIFGVLVFGIIFFVSPYIASFYNEPLLAELIIIMAVAVLAAALGGQFKTIEHKKLNFKIIAIVELTCAILSLGIAVILAIYGFGIYALIFSALFQYAVPNLFFWLRGVFLNPVRFHFKLSEALPFLKIGIYEVGSQFVNYFNRDLDIIVIGKLFSTELLGGYSLAKQLVFKPAQIINPIITKIANPLLAKFQTDIHVLKKNYLKLINIISSLNFFVYLGIIIFAPIVVNILYGSKYESIVTLVRILSLYMYLRSLGNPIGSLVIATGRTNLSFYWNLFSMAIMAIFVFLGSLVSIQTVAWAVTLGFLFLFVPNWWFLVRRMTGASLKEFVLAIVPKLYIDEIRQMVSKK</sequence>